<dbReference type="Proteomes" id="UP001223420">
    <property type="component" value="Unassembled WGS sequence"/>
</dbReference>
<dbReference type="AlphaFoldDB" id="A0AAJ1TX79"/>
<dbReference type="InterPro" id="IPR000595">
    <property type="entry name" value="cNMP-bd_dom"/>
</dbReference>
<dbReference type="InterPro" id="IPR050397">
    <property type="entry name" value="Env_Response_Regulators"/>
</dbReference>
<reference evidence="5" key="1">
    <citation type="submission" date="2023-07" db="EMBL/GenBank/DDBJ databases">
        <title>Genomic Encyclopedia of Type Strains, Phase IV (KMG-IV): sequencing the most valuable type-strain genomes for metagenomic binning, comparative biology and taxonomic classification.</title>
        <authorList>
            <person name="Goeker M."/>
        </authorList>
    </citation>
    <scope>NUCLEOTIDE SEQUENCE</scope>
    <source>
        <strain evidence="5">DSM 19569</strain>
    </source>
</reference>
<protein>
    <submittedName>
        <fullName evidence="5">CRP-like cAMP-binding protein</fullName>
    </submittedName>
</protein>
<evidence type="ECO:0000313" key="5">
    <source>
        <dbReference type="EMBL" id="MDQ0545087.1"/>
    </source>
</evidence>
<proteinExistence type="predicted"/>
<dbReference type="PANTHER" id="PTHR24567">
    <property type="entry name" value="CRP FAMILY TRANSCRIPTIONAL REGULATORY PROTEIN"/>
    <property type="match status" value="1"/>
</dbReference>
<dbReference type="Gene3D" id="1.10.10.10">
    <property type="entry name" value="Winged helix-like DNA-binding domain superfamily/Winged helix DNA-binding domain"/>
    <property type="match status" value="1"/>
</dbReference>
<dbReference type="InterPro" id="IPR036388">
    <property type="entry name" value="WH-like_DNA-bd_sf"/>
</dbReference>
<dbReference type="InterPro" id="IPR018490">
    <property type="entry name" value="cNMP-bd_dom_sf"/>
</dbReference>
<evidence type="ECO:0000256" key="1">
    <source>
        <dbReference type="ARBA" id="ARBA00023015"/>
    </source>
</evidence>
<comment type="caution">
    <text evidence="5">The sequence shown here is derived from an EMBL/GenBank/DDBJ whole genome shotgun (WGS) entry which is preliminary data.</text>
</comment>
<dbReference type="PANTHER" id="PTHR24567:SF74">
    <property type="entry name" value="HTH-TYPE TRANSCRIPTIONAL REGULATOR ARCR"/>
    <property type="match status" value="1"/>
</dbReference>
<evidence type="ECO:0000259" key="4">
    <source>
        <dbReference type="PROSITE" id="PS50042"/>
    </source>
</evidence>
<evidence type="ECO:0000256" key="3">
    <source>
        <dbReference type="ARBA" id="ARBA00023163"/>
    </source>
</evidence>
<gene>
    <name evidence="5" type="ORF">QO001_004025</name>
</gene>
<dbReference type="RefSeq" id="WP_091857971.1">
    <property type="nucleotide sequence ID" value="NZ_CP033231.1"/>
</dbReference>
<dbReference type="EMBL" id="JAUSWL010000007">
    <property type="protein sequence ID" value="MDQ0545087.1"/>
    <property type="molecule type" value="Genomic_DNA"/>
</dbReference>
<dbReference type="GO" id="GO:0005829">
    <property type="term" value="C:cytosol"/>
    <property type="evidence" value="ECO:0007669"/>
    <property type="project" value="TreeGrafter"/>
</dbReference>
<organism evidence="5 6">
    <name type="scientific">Methylobacterium brachiatum</name>
    <dbReference type="NCBI Taxonomy" id="269660"/>
    <lineage>
        <taxon>Bacteria</taxon>
        <taxon>Pseudomonadati</taxon>
        <taxon>Pseudomonadota</taxon>
        <taxon>Alphaproteobacteria</taxon>
        <taxon>Hyphomicrobiales</taxon>
        <taxon>Methylobacteriaceae</taxon>
        <taxon>Methylobacterium</taxon>
    </lineage>
</organism>
<keyword evidence="2" id="KW-0238">DNA-binding</keyword>
<dbReference type="Pfam" id="PF00027">
    <property type="entry name" value="cNMP_binding"/>
    <property type="match status" value="1"/>
</dbReference>
<dbReference type="GO" id="GO:0003677">
    <property type="term" value="F:DNA binding"/>
    <property type="evidence" value="ECO:0007669"/>
    <property type="project" value="UniProtKB-KW"/>
</dbReference>
<dbReference type="InterPro" id="IPR014710">
    <property type="entry name" value="RmlC-like_jellyroll"/>
</dbReference>
<evidence type="ECO:0000256" key="2">
    <source>
        <dbReference type="ARBA" id="ARBA00023125"/>
    </source>
</evidence>
<dbReference type="SUPFAM" id="SSF51206">
    <property type="entry name" value="cAMP-binding domain-like"/>
    <property type="match status" value="1"/>
</dbReference>
<dbReference type="InterPro" id="IPR036390">
    <property type="entry name" value="WH_DNA-bd_sf"/>
</dbReference>
<dbReference type="CDD" id="cd00038">
    <property type="entry name" value="CAP_ED"/>
    <property type="match status" value="1"/>
</dbReference>
<dbReference type="SUPFAM" id="SSF46785">
    <property type="entry name" value="Winged helix' DNA-binding domain"/>
    <property type="match status" value="1"/>
</dbReference>
<feature type="domain" description="Cyclic nucleotide-binding" evidence="4">
    <location>
        <begin position="13"/>
        <end position="99"/>
    </location>
</feature>
<keyword evidence="3" id="KW-0804">Transcription</keyword>
<dbReference type="Gene3D" id="2.60.120.10">
    <property type="entry name" value="Jelly Rolls"/>
    <property type="match status" value="1"/>
</dbReference>
<dbReference type="PROSITE" id="PS50042">
    <property type="entry name" value="CNMP_BINDING_3"/>
    <property type="match status" value="1"/>
</dbReference>
<dbReference type="InterPro" id="IPR012318">
    <property type="entry name" value="HTH_CRP"/>
</dbReference>
<dbReference type="Pfam" id="PF13545">
    <property type="entry name" value="HTH_Crp_2"/>
    <property type="match status" value="1"/>
</dbReference>
<dbReference type="GO" id="GO:0003700">
    <property type="term" value="F:DNA-binding transcription factor activity"/>
    <property type="evidence" value="ECO:0007669"/>
    <property type="project" value="TreeGrafter"/>
</dbReference>
<dbReference type="GeneID" id="90830595"/>
<accession>A0AAJ1TX79</accession>
<keyword evidence="1" id="KW-0805">Transcription regulation</keyword>
<name>A0AAJ1TX79_9HYPH</name>
<sequence>MDRPKQDGVRNRLLRLMPPEDFARLAPALETVSVPLRELLILPLQPITHAHFIEEGIVSLVADTVEGRIEIGVIGYEGMCGAPLVLGADRTPHTALVQSDLVALRLPAAVLQAALDESAPLRSLLGRYVQSLIVQVGHTVYANTDLTIEARLARWILMTHDRLQKDELILTHEFLAMMLGVRRPGVTTATHVLEGSGMIKARRGRIIVTDRDKLEDLAGDAYGPAEAEYERLLAQG</sequence>
<evidence type="ECO:0000313" key="6">
    <source>
        <dbReference type="Proteomes" id="UP001223420"/>
    </source>
</evidence>